<evidence type="ECO:0000313" key="3">
    <source>
        <dbReference type="Proteomes" id="UP000070810"/>
    </source>
</evidence>
<dbReference type="NCBIfam" id="TIGR02118">
    <property type="entry name" value="EthD family reductase"/>
    <property type="match status" value="1"/>
</dbReference>
<dbReference type="Pfam" id="PF07110">
    <property type="entry name" value="EthD"/>
    <property type="match status" value="1"/>
</dbReference>
<evidence type="ECO:0000259" key="1">
    <source>
        <dbReference type="Pfam" id="PF07110"/>
    </source>
</evidence>
<feature type="domain" description="EthD" evidence="1">
    <location>
        <begin position="11"/>
        <end position="90"/>
    </location>
</feature>
<dbReference type="AlphaFoldDB" id="A0A147ENS4"/>
<accession>A0A147ENS4</accession>
<name>A0A147ENS4_9MICO</name>
<dbReference type="InterPro" id="IPR009799">
    <property type="entry name" value="EthD_dom"/>
</dbReference>
<dbReference type="Proteomes" id="UP000070810">
    <property type="component" value="Unassembled WGS sequence"/>
</dbReference>
<gene>
    <name evidence="2" type="ORF">NS354_05625</name>
</gene>
<dbReference type="RefSeq" id="WP_058593607.1">
    <property type="nucleotide sequence ID" value="NZ_LDRK01000026.1"/>
</dbReference>
<comment type="caution">
    <text evidence="2">The sequence shown here is derived from an EMBL/GenBank/DDBJ whole genome shotgun (WGS) entry which is preliminary data.</text>
</comment>
<dbReference type="PATRIC" id="fig|1079994.3.peg.1214"/>
<reference evidence="2 3" key="1">
    <citation type="journal article" date="2016" name="Front. Microbiol.">
        <title>Genomic Resource of Rice Seed Associated Bacteria.</title>
        <authorList>
            <person name="Midha S."/>
            <person name="Bansal K."/>
            <person name="Sharma S."/>
            <person name="Kumar N."/>
            <person name="Patil P.P."/>
            <person name="Chaudhry V."/>
            <person name="Patil P.B."/>
        </authorList>
    </citation>
    <scope>NUCLEOTIDE SEQUENCE [LARGE SCALE GENOMIC DNA]</scope>
    <source>
        <strain evidence="2 3">NS354</strain>
    </source>
</reference>
<protein>
    <submittedName>
        <fullName evidence="2">Ethyl tert-butyl ether degradation protein EthD</fullName>
    </submittedName>
</protein>
<dbReference type="EMBL" id="LDRK01000026">
    <property type="protein sequence ID" value="KTR86181.1"/>
    <property type="molecule type" value="Genomic_DNA"/>
</dbReference>
<keyword evidence="3" id="KW-1185">Reference proteome</keyword>
<proteinExistence type="predicted"/>
<dbReference type="PANTHER" id="PTHR40260">
    <property type="entry name" value="BLR8190 PROTEIN"/>
    <property type="match status" value="1"/>
</dbReference>
<sequence>MHKLVVLYPQPADPDAFIDYYVSTHLPLAAKLPRLQAWRYTTDVQPEPDGSAPAYFAVFEAEFASAADFRAAMASPEGRAVAADVPNYASGGATIIDYPVSEGSAS</sequence>
<organism evidence="2 3">
    <name type="scientific">Leucobacter chromiiresistens</name>
    <dbReference type="NCBI Taxonomy" id="1079994"/>
    <lineage>
        <taxon>Bacteria</taxon>
        <taxon>Bacillati</taxon>
        <taxon>Actinomycetota</taxon>
        <taxon>Actinomycetes</taxon>
        <taxon>Micrococcales</taxon>
        <taxon>Microbacteriaceae</taxon>
        <taxon>Leucobacter</taxon>
    </lineage>
</organism>
<dbReference type="Gene3D" id="3.30.70.100">
    <property type="match status" value="1"/>
</dbReference>
<dbReference type="InterPro" id="IPR011008">
    <property type="entry name" value="Dimeric_a/b-barrel"/>
</dbReference>
<dbReference type="SUPFAM" id="SSF54909">
    <property type="entry name" value="Dimeric alpha+beta barrel"/>
    <property type="match status" value="1"/>
</dbReference>
<dbReference type="GO" id="GO:0016491">
    <property type="term" value="F:oxidoreductase activity"/>
    <property type="evidence" value="ECO:0007669"/>
    <property type="project" value="InterPro"/>
</dbReference>
<dbReference type="OrthoDB" id="5294870at2"/>
<dbReference type="PANTHER" id="PTHR40260:SF2">
    <property type="entry name" value="BLR8190 PROTEIN"/>
    <property type="match status" value="1"/>
</dbReference>
<evidence type="ECO:0000313" key="2">
    <source>
        <dbReference type="EMBL" id="KTR86181.1"/>
    </source>
</evidence>